<dbReference type="EMBL" id="ASGP02000001">
    <property type="protein sequence ID" value="KAH9528653.1"/>
    <property type="molecule type" value="Genomic_DNA"/>
</dbReference>
<keyword evidence="2" id="KW-1185">Reference proteome</keyword>
<proteinExistence type="predicted"/>
<gene>
    <name evidence="1" type="ORF">DERF_002575</name>
</gene>
<dbReference type="AlphaFoldDB" id="A0A922LAR7"/>
<reference evidence="1" key="1">
    <citation type="submission" date="2013-05" db="EMBL/GenBank/DDBJ databases">
        <authorList>
            <person name="Yim A.K.Y."/>
            <person name="Chan T.F."/>
            <person name="Ji K.M."/>
            <person name="Liu X.Y."/>
            <person name="Zhou J.W."/>
            <person name="Li R.Q."/>
            <person name="Yang K.Y."/>
            <person name="Li J."/>
            <person name="Li M."/>
            <person name="Law P.T.W."/>
            <person name="Wu Y.L."/>
            <person name="Cai Z.L."/>
            <person name="Qin H."/>
            <person name="Bao Y."/>
            <person name="Leung R.K.K."/>
            <person name="Ng P.K.S."/>
            <person name="Zou J."/>
            <person name="Zhong X.J."/>
            <person name="Ran P.X."/>
            <person name="Zhong N.S."/>
            <person name="Liu Z.G."/>
            <person name="Tsui S.K.W."/>
        </authorList>
    </citation>
    <scope>NUCLEOTIDE SEQUENCE</scope>
    <source>
        <strain evidence="1">Derf</strain>
        <tissue evidence="1">Whole organism</tissue>
    </source>
</reference>
<reference evidence="1" key="2">
    <citation type="journal article" date="2022" name="Res Sq">
        <title>Comparative Genomics Reveals Insights into the Divergent Evolution of Astigmatic Mites and Household Pest Adaptations.</title>
        <authorList>
            <person name="Xiong Q."/>
            <person name="Wan A.T.-Y."/>
            <person name="Liu X.-Y."/>
            <person name="Fung C.S.-H."/>
            <person name="Xiao X."/>
            <person name="Malainual N."/>
            <person name="Hou J."/>
            <person name="Wang L."/>
            <person name="Wang M."/>
            <person name="Yang K."/>
            <person name="Cui Y."/>
            <person name="Leung E."/>
            <person name="Nong W."/>
            <person name="Shin S.-K."/>
            <person name="Au S."/>
            <person name="Jeong K.Y."/>
            <person name="Chew F.T."/>
            <person name="Hui J."/>
            <person name="Leung T.F."/>
            <person name="Tungtrongchitr A."/>
            <person name="Zhong N."/>
            <person name="Liu Z."/>
            <person name="Tsui S."/>
        </authorList>
    </citation>
    <scope>NUCLEOTIDE SEQUENCE</scope>
    <source>
        <strain evidence="1">Derf</strain>
        <tissue evidence="1">Whole organism</tissue>
    </source>
</reference>
<comment type="caution">
    <text evidence="1">The sequence shown here is derived from an EMBL/GenBank/DDBJ whole genome shotgun (WGS) entry which is preliminary data.</text>
</comment>
<dbReference type="Proteomes" id="UP000790347">
    <property type="component" value="Unassembled WGS sequence"/>
</dbReference>
<protein>
    <submittedName>
        <fullName evidence="1">Uncharacterized protein</fullName>
    </submittedName>
</protein>
<accession>A0A922LAR7</accession>
<evidence type="ECO:0000313" key="2">
    <source>
        <dbReference type="Proteomes" id="UP000790347"/>
    </source>
</evidence>
<evidence type="ECO:0000313" key="1">
    <source>
        <dbReference type="EMBL" id="KAH9528653.1"/>
    </source>
</evidence>
<organism evidence="1 2">
    <name type="scientific">Dermatophagoides farinae</name>
    <name type="common">American house dust mite</name>
    <dbReference type="NCBI Taxonomy" id="6954"/>
    <lineage>
        <taxon>Eukaryota</taxon>
        <taxon>Metazoa</taxon>
        <taxon>Ecdysozoa</taxon>
        <taxon>Arthropoda</taxon>
        <taxon>Chelicerata</taxon>
        <taxon>Arachnida</taxon>
        <taxon>Acari</taxon>
        <taxon>Acariformes</taxon>
        <taxon>Sarcoptiformes</taxon>
        <taxon>Astigmata</taxon>
        <taxon>Psoroptidia</taxon>
        <taxon>Analgoidea</taxon>
        <taxon>Pyroglyphidae</taxon>
        <taxon>Dermatophagoidinae</taxon>
        <taxon>Dermatophagoides</taxon>
    </lineage>
</organism>
<name>A0A922LAR7_DERFA</name>
<sequence>MKLKIATDNGKKWQDYQNESMENRFIHQLKLKRVGPYEHSMDTQALDFDILIFADGLLCLINNNSNIGKKDENFYKANRNCKL</sequence>